<organism evidence="1 2">
    <name type="scientific">Sphingobacterium suaedae</name>
    <dbReference type="NCBI Taxonomy" id="1686402"/>
    <lineage>
        <taxon>Bacteria</taxon>
        <taxon>Pseudomonadati</taxon>
        <taxon>Bacteroidota</taxon>
        <taxon>Sphingobacteriia</taxon>
        <taxon>Sphingobacteriales</taxon>
        <taxon>Sphingobacteriaceae</taxon>
        <taxon>Sphingobacterium</taxon>
    </lineage>
</organism>
<proteinExistence type="predicted"/>
<reference evidence="2" key="1">
    <citation type="journal article" date="2019" name="Int. J. Syst. Evol. Microbiol.">
        <title>The Global Catalogue of Microorganisms (GCM) 10K type strain sequencing project: providing services to taxonomists for standard genome sequencing and annotation.</title>
        <authorList>
            <consortium name="The Broad Institute Genomics Platform"/>
            <consortium name="The Broad Institute Genome Sequencing Center for Infectious Disease"/>
            <person name="Wu L."/>
            <person name="Ma J."/>
        </authorList>
    </citation>
    <scope>NUCLEOTIDE SEQUENCE [LARGE SCALE GENOMIC DNA]</scope>
    <source>
        <strain evidence="2">KCTC 42662</strain>
    </source>
</reference>
<gene>
    <name evidence="1" type="ORF">ACFSR5_20205</name>
</gene>
<dbReference type="EMBL" id="JBHULR010000021">
    <property type="protein sequence ID" value="MFD2549980.1"/>
    <property type="molecule type" value="Genomic_DNA"/>
</dbReference>
<evidence type="ECO:0000313" key="1">
    <source>
        <dbReference type="EMBL" id="MFD2549980.1"/>
    </source>
</evidence>
<dbReference type="RefSeq" id="WP_380906384.1">
    <property type="nucleotide sequence ID" value="NZ_JBHUEG010000018.1"/>
</dbReference>
<comment type="caution">
    <text evidence="1">The sequence shown here is derived from an EMBL/GenBank/DDBJ whole genome shotgun (WGS) entry which is preliminary data.</text>
</comment>
<keyword evidence="2" id="KW-1185">Reference proteome</keyword>
<protein>
    <submittedName>
        <fullName evidence="1">Uncharacterized protein</fullName>
    </submittedName>
</protein>
<name>A0ABW5KQ41_9SPHI</name>
<dbReference type="Proteomes" id="UP001597545">
    <property type="component" value="Unassembled WGS sequence"/>
</dbReference>
<evidence type="ECO:0000313" key="2">
    <source>
        <dbReference type="Proteomes" id="UP001597545"/>
    </source>
</evidence>
<sequence>MRNSSAEVSVKDRTTLFDKEKLHSTYRRGEYMASFIVNLFNMPLTILDGGHVAITM</sequence>
<accession>A0ABW5KQ41</accession>